<name>A0A552M136_9CHRO</name>
<dbReference type="Proteomes" id="UP000318616">
    <property type="component" value="Unassembled WGS sequence"/>
</dbReference>
<proteinExistence type="predicted"/>
<dbReference type="Pfam" id="PF12728">
    <property type="entry name" value="HTH_17"/>
    <property type="match status" value="1"/>
</dbReference>
<dbReference type="NCBIfam" id="TIGR01764">
    <property type="entry name" value="excise"/>
    <property type="match status" value="1"/>
</dbReference>
<evidence type="ECO:0000313" key="2">
    <source>
        <dbReference type="EMBL" id="TRV26179.1"/>
    </source>
</evidence>
<organism evidence="2 3">
    <name type="scientific">Microcystis wesenbergii Mw_MB_S_20031200_S109D</name>
    <dbReference type="NCBI Taxonomy" id="2486241"/>
    <lineage>
        <taxon>Bacteria</taxon>
        <taxon>Bacillati</taxon>
        <taxon>Cyanobacteriota</taxon>
        <taxon>Cyanophyceae</taxon>
        <taxon>Oscillatoriophycideae</taxon>
        <taxon>Chroococcales</taxon>
        <taxon>Microcystaceae</taxon>
        <taxon>Microcystis</taxon>
    </lineage>
</organism>
<dbReference type="SUPFAM" id="SSF46955">
    <property type="entry name" value="Putative DNA-binding domain"/>
    <property type="match status" value="1"/>
</dbReference>
<keyword evidence="2" id="KW-0238">DNA-binding</keyword>
<evidence type="ECO:0000313" key="3">
    <source>
        <dbReference type="Proteomes" id="UP000318616"/>
    </source>
</evidence>
<reference evidence="2 3" key="1">
    <citation type="submission" date="2019-01" db="EMBL/GenBank/DDBJ databases">
        <title>Coherence of Microcystis species and biogeography revealed through population genomics.</title>
        <authorList>
            <person name="Perez-Carrascal O.M."/>
            <person name="Terrat Y."/>
            <person name="Giani A."/>
            <person name="Fortin N."/>
            <person name="Tromas N."/>
            <person name="Shapiro B.J."/>
        </authorList>
    </citation>
    <scope>NUCLEOTIDE SEQUENCE [LARGE SCALE GENOMIC DNA]</scope>
    <source>
        <strain evidence="2">Mw_MB_S_20031200_S109D</strain>
    </source>
</reference>
<protein>
    <submittedName>
        <fullName evidence="2">DNA-binding protein</fullName>
    </submittedName>
</protein>
<dbReference type="EMBL" id="SFAP01000087">
    <property type="protein sequence ID" value="TRV26179.1"/>
    <property type="molecule type" value="Genomic_DNA"/>
</dbReference>
<dbReference type="GO" id="GO:0003677">
    <property type="term" value="F:DNA binding"/>
    <property type="evidence" value="ECO:0007669"/>
    <property type="project" value="UniProtKB-KW"/>
</dbReference>
<gene>
    <name evidence="2" type="ORF">EWV88_06750</name>
</gene>
<accession>A0A552M136</accession>
<feature type="domain" description="Helix-turn-helix" evidence="1">
    <location>
        <begin position="29"/>
        <end position="73"/>
    </location>
</feature>
<dbReference type="InterPro" id="IPR041657">
    <property type="entry name" value="HTH_17"/>
</dbReference>
<sequence length="78" mass="8830">MGSSGYLLGKSRHFWYIPDMITHTEITRLLTIPETAEMLRVSKRTIARLIADGQLHAPKIRRRRLISAASIAEITNQG</sequence>
<dbReference type="AlphaFoldDB" id="A0A552M136"/>
<dbReference type="InterPro" id="IPR010093">
    <property type="entry name" value="SinI_DNA-bd"/>
</dbReference>
<dbReference type="InterPro" id="IPR009061">
    <property type="entry name" value="DNA-bd_dom_put_sf"/>
</dbReference>
<evidence type="ECO:0000259" key="1">
    <source>
        <dbReference type="Pfam" id="PF12728"/>
    </source>
</evidence>
<comment type="caution">
    <text evidence="2">The sequence shown here is derived from an EMBL/GenBank/DDBJ whole genome shotgun (WGS) entry which is preliminary data.</text>
</comment>